<keyword evidence="2" id="KW-0106">Calcium</keyword>
<organism evidence="3 4">
    <name type="scientific">Loxostege sticticalis</name>
    <name type="common">Beet webworm moth</name>
    <dbReference type="NCBI Taxonomy" id="481309"/>
    <lineage>
        <taxon>Eukaryota</taxon>
        <taxon>Metazoa</taxon>
        <taxon>Ecdysozoa</taxon>
        <taxon>Arthropoda</taxon>
        <taxon>Hexapoda</taxon>
        <taxon>Insecta</taxon>
        <taxon>Pterygota</taxon>
        <taxon>Neoptera</taxon>
        <taxon>Endopterygota</taxon>
        <taxon>Lepidoptera</taxon>
        <taxon>Glossata</taxon>
        <taxon>Ditrysia</taxon>
        <taxon>Pyraloidea</taxon>
        <taxon>Crambidae</taxon>
        <taxon>Pyraustinae</taxon>
        <taxon>Loxostege</taxon>
    </lineage>
</organism>
<proteinExistence type="inferred from homology"/>
<gene>
    <name evidence="3" type="ORF">ABMA27_007145</name>
</gene>
<dbReference type="SUPFAM" id="SSF54518">
    <property type="entry name" value="Tubby C-terminal domain-like"/>
    <property type="match status" value="1"/>
</dbReference>
<comment type="function">
    <text evidence="2">May mediate accelerated ATP-independent bidirectional transbilayer migration of phospholipids upon binding calcium ions that results in a loss of phospholipid asymmetry in the plasma membrane.</text>
</comment>
<dbReference type="Proteomes" id="UP001549920">
    <property type="component" value="Unassembled WGS sequence"/>
</dbReference>
<dbReference type="InterPro" id="IPR038595">
    <property type="entry name" value="LOR_sf"/>
</dbReference>
<dbReference type="InterPro" id="IPR005552">
    <property type="entry name" value="Scramblase"/>
</dbReference>
<keyword evidence="4" id="KW-1185">Reference proteome</keyword>
<dbReference type="Pfam" id="PF03803">
    <property type="entry name" value="Scramblase"/>
    <property type="match status" value="1"/>
</dbReference>
<reference evidence="3 4" key="1">
    <citation type="submission" date="2024-06" db="EMBL/GenBank/DDBJ databases">
        <title>A chromosome-level genome assembly of beet webworm, Loxostege sticticalis.</title>
        <authorList>
            <person name="Zhang Y."/>
        </authorList>
    </citation>
    <scope>NUCLEOTIDE SEQUENCE [LARGE SCALE GENOMIC DNA]</scope>
    <source>
        <strain evidence="3">AQ026</strain>
        <tissue evidence="3">Whole body</tissue>
    </source>
</reference>
<protein>
    <recommendedName>
        <fullName evidence="2">Phospholipid scramblase</fullName>
    </recommendedName>
</protein>
<keyword evidence="2" id="KW-0564">Palmitate</keyword>
<comment type="caution">
    <text evidence="3">The sequence shown here is derived from an EMBL/GenBank/DDBJ whole genome shotgun (WGS) entry which is preliminary data.</text>
</comment>
<evidence type="ECO:0000313" key="4">
    <source>
        <dbReference type="Proteomes" id="UP001549920"/>
    </source>
</evidence>
<comment type="cofactor">
    <cofactor evidence="2">
        <name>Ca(2+)</name>
        <dbReference type="ChEBI" id="CHEBI:29108"/>
    </cofactor>
</comment>
<dbReference type="InterPro" id="IPR025659">
    <property type="entry name" value="Tubby-like_C"/>
</dbReference>
<evidence type="ECO:0000256" key="1">
    <source>
        <dbReference type="ARBA" id="ARBA00005350"/>
    </source>
</evidence>
<sequence>MSKTEKMNYAGMSYPPGLTKLLTLGRVLVRQKTTVFSGNKYVVTDPNGEVMFYAKETGGMMLLDAKSRPFHINIYDAQDNEVITLRRPYTFGPDKMQVCIGGQLVSVVRQEVTFMKPVLNINDASDRPVLRVKGPAMMTQQCDFVVYGTNKAQVGVIRRVWSGWRNAFTDTDSFHIEFPADLDVRFKAAIIGTCFLVDFLYFED</sequence>
<evidence type="ECO:0000313" key="3">
    <source>
        <dbReference type="EMBL" id="KAL0902016.1"/>
    </source>
</evidence>
<dbReference type="EMBL" id="JBEUOH010000002">
    <property type="protein sequence ID" value="KAL0902016.1"/>
    <property type="molecule type" value="Genomic_DNA"/>
</dbReference>
<evidence type="ECO:0000256" key="2">
    <source>
        <dbReference type="RuleBase" id="RU363116"/>
    </source>
</evidence>
<comment type="similarity">
    <text evidence="1 2">Belongs to the phospholipid scramblase family.</text>
</comment>
<keyword evidence="2" id="KW-0449">Lipoprotein</keyword>
<name>A0ABR3ILS1_LOXSC</name>
<dbReference type="PANTHER" id="PTHR23248:SF9">
    <property type="entry name" value="PHOSPHOLIPID SCRAMBLASE"/>
    <property type="match status" value="1"/>
</dbReference>
<dbReference type="PANTHER" id="PTHR23248">
    <property type="entry name" value="PHOSPHOLIPID SCRAMBLASE-RELATED"/>
    <property type="match status" value="1"/>
</dbReference>
<dbReference type="Gene3D" id="2.40.160.200">
    <property type="entry name" value="LURP1-related"/>
    <property type="match status" value="1"/>
</dbReference>
<accession>A0ABR3ILS1</accession>